<dbReference type="AlphaFoldDB" id="A0AAV3TZC3"/>
<dbReference type="SUPFAM" id="SSF56954">
    <property type="entry name" value="Outer membrane efflux proteins (OEP)"/>
    <property type="match status" value="1"/>
</dbReference>
<name>A0AAV3TZC3_9ALTE</name>
<dbReference type="Pfam" id="PF02321">
    <property type="entry name" value="OEP"/>
    <property type="match status" value="1"/>
</dbReference>
<comment type="similarity">
    <text evidence="2">Belongs to the outer membrane factor (OMF) (TC 1.B.17) family.</text>
</comment>
<keyword evidence="3" id="KW-0813">Transport</keyword>
<dbReference type="GO" id="GO:0009279">
    <property type="term" value="C:cell outer membrane"/>
    <property type="evidence" value="ECO:0007669"/>
    <property type="project" value="UniProtKB-SubCell"/>
</dbReference>
<evidence type="ECO:0000256" key="6">
    <source>
        <dbReference type="ARBA" id="ARBA00023136"/>
    </source>
</evidence>
<dbReference type="Proteomes" id="UP001409585">
    <property type="component" value="Unassembled WGS sequence"/>
</dbReference>
<keyword evidence="8" id="KW-0732">Signal</keyword>
<comment type="subcellular location">
    <subcellularLocation>
        <location evidence="1">Cell outer membrane</location>
    </subcellularLocation>
</comment>
<evidence type="ECO:0000256" key="8">
    <source>
        <dbReference type="SAM" id="SignalP"/>
    </source>
</evidence>
<dbReference type="RefSeq" id="WP_345417896.1">
    <property type="nucleotide sequence ID" value="NZ_AP031496.1"/>
</dbReference>
<evidence type="ECO:0000256" key="7">
    <source>
        <dbReference type="ARBA" id="ARBA00023237"/>
    </source>
</evidence>
<evidence type="ECO:0000256" key="4">
    <source>
        <dbReference type="ARBA" id="ARBA00022452"/>
    </source>
</evidence>
<comment type="caution">
    <text evidence="9">The sequence shown here is derived from an EMBL/GenBank/DDBJ whole genome shotgun (WGS) entry which is preliminary data.</text>
</comment>
<feature type="chain" id="PRO_5043651950" evidence="8">
    <location>
        <begin position="19"/>
        <end position="466"/>
    </location>
</feature>
<dbReference type="GO" id="GO:1990281">
    <property type="term" value="C:efflux pump complex"/>
    <property type="evidence" value="ECO:0007669"/>
    <property type="project" value="TreeGrafter"/>
</dbReference>
<dbReference type="Gene3D" id="1.20.1600.10">
    <property type="entry name" value="Outer membrane efflux proteins (OEP)"/>
    <property type="match status" value="1"/>
</dbReference>
<keyword evidence="4" id="KW-1134">Transmembrane beta strand</keyword>
<evidence type="ECO:0000256" key="3">
    <source>
        <dbReference type="ARBA" id="ARBA00022448"/>
    </source>
</evidence>
<keyword evidence="7" id="KW-0998">Cell outer membrane</keyword>
<sequence>MKKSLPLVFGLLFTGNCAALPLMEYLGLVAQAHPELQSLEARSEQYAADRQYAEGAYDTEFAHKTASRVTGYYDGIYSTQEIAQRLKPFNSEVFTQYRVSDGEFPVYEEQNRTLSEGEASVGLRISLLQNRTIDEDRYNILLAENDRRKWQQQIKIAQSEFYYTAILAYAEWAKASQYYRLSLQMLETTLNRRKGISTRVNTGDLARIVLTEFEIQLMQREITALNAEQTLRASYEQLRYFIPRDIATSPDQYKALVDLEFAWPSALIMATNELTPSSSHPAIQSKLVEVEKAEQELRLAENKLLPKMDLEVAVAKDFGSGPESLEEKETKVALKLSVPLRRTQAKAKKTKAEFKLRQVYRDLEALIRALNVSLAQTEINLEYSQKLTRKQRQQVALARELFAQEQKRFALGASDFFLLNTRETNAFKAQQDHLDAIFAVNKQRLALLKIQAALDHDFVQALTQGQ</sequence>
<dbReference type="GO" id="GO:0015288">
    <property type="term" value="F:porin activity"/>
    <property type="evidence" value="ECO:0007669"/>
    <property type="project" value="TreeGrafter"/>
</dbReference>
<protein>
    <submittedName>
        <fullName evidence="9">TolC family protein</fullName>
    </submittedName>
</protein>
<evidence type="ECO:0000256" key="2">
    <source>
        <dbReference type="ARBA" id="ARBA00007613"/>
    </source>
</evidence>
<keyword evidence="6" id="KW-0472">Membrane</keyword>
<proteinExistence type="inferred from homology"/>
<dbReference type="PANTHER" id="PTHR30026:SF20">
    <property type="entry name" value="OUTER MEMBRANE PROTEIN TOLC"/>
    <property type="match status" value="1"/>
</dbReference>
<keyword evidence="10" id="KW-1185">Reference proteome</keyword>
<dbReference type="GO" id="GO:0015562">
    <property type="term" value="F:efflux transmembrane transporter activity"/>
    <property type="evidence" value="ECO:0007669"/>
    <property type="project" value="InterPro"/>
</dbReference>
<evidence type="ECO:0000313" key="9">
    <source>
        <dbReference type="EMBL" id="GAA4934695.1"/>
    </source>
</evidence>
<dbReference type="EMBL" id="BAABLX010000007">
    <property type="protein sequence ID" value="GAA4934695.1"/>
    <property type="molecule type" value="Genomic_DNA"/>
</dbReference>
<evidence type="ECO:0000313" key="10">
    <source>
        <dbReference type="Proteomes" id="UP001409585"/>
    </source>
</evidence>
<evidence type="ECO:0000256" key="5">
    <source>
        <dbReference type="ARBA" id="ARBA00022692"/>
    </source>
</evidence>
<accession>A0AAV3TZC3</accession>
<dbReference type="InterPro" id="IPR051906">
    <property type="entry name" value="TolC-like"/>
</dbReference>
<dbReference type="InterPro" id="IPR003423">
    <property type="entry name" value="OMP_efflux"/>
</dbReference>
<feature type="signal peptide" evidence="8">
    <location>
        <begin position="1"/>
        <end position="18"/>
    </location>
</feature>
<keyword evidence="5" id="KW-0812">Transmembrane</keyword>
<evidence type="ECO:0000256" key="1">
    <source>
        <dbReference type="ARBA" id="ARBA00004442"/>
    </source>
</evidence>
<organism evidence="9 10">
    <name type="scientific">Halioxenophilus aromaticivorans</name>
    <dbReference type="NCBI Taxonomy" id="1306992"/>
    <lineage>
        <taxon>Bacteria</taxon>
        <taxon>Pseudomonadati</taxon>
        <taxon>Pseudomonadota</taxon>
        <taxon>Gammaproteobacteria</taxon>
        <taxon>Alteromonadales</taxon>
        <taxon>Alteromonadaceae</taxon>
        <taxon>Halioxenophilus</taxon>
    </lineage>
</organism>
<gene>
    <name evidence="9" type="ORF">GCM10025791_09610</name>
</gene>
<dbReference type="PANTHER" id="PTHR30026">
    <property type="entry name" value="OUTER MEMBRANE PROTEIN TOLC"/>
    <property type="match status" value="1"/>
</dbReference>
<reference evidence="10" key="1">
    <citation type="journal article" date="2019" name="Int. J. Syst. Evol. Microbiol.">
        <title>The Global Catalogue of Microorganisms (GCM) 10K type strain sequencing project: providing services to taxonomists for standard genome sequencing and annotation.</title>
        <authorList>
            <consortium name="The Broad Institute Genomics Platform"/>
            <consortium name="The Broad Institute Genome Sequencing Center for Infectious Disease"/>
            <person name="Wu L."/>
            <person name="Ma J."/>
        </authorList>
    </citation>
    <scope>NUCLEOTIDE SEQUENCE [LARGE SCALE GENOMIC DNA]</scope>
    <source>
        <strain evidence="10">JCM 19134</strain>
    </source>
</reference>